<dbReference type="GeneID" id="17325149"/>
<accession>R7QJI8</accession>
<reference evidence="4" key="1">
    <citation type="journal article" date="2013" name="Proc. Natl. Acad. Sci. U.S.A.">
        <title>Genome structure and metabolic features in the red seaweed Chondrus crispus shed light on evolution of the Archaeplastida.</title>
        <authorList>
            <person name="Collen J."/>
            <person name="Porcel B."/>
            <person name="Carre W."/>
            <person name="Ball S.G."/>
            <person name="Chaparro C."/>
            <person name="Tonon T."/>
            <person name="Barbeyron T."/>
            <person name="Michel G."/>
            <person name="Noel B."/>
            <person name="Valentin K."/>
            <person name="Elias M."/>
            <person name="Artiguenave F."/>
            <person name="Arun A."/>
            <person name="Aury J.M."/>
            <person name="Barbosa-Neto J.F."/>
            <person name="Bothwell J.H."/>
            <person name="Bouget F.Y."/>
            <person name="Brillet L."/>
            <person name="Cabello-Hurtado F."/>
            <person name="Capella-Gutierrez S."/>
            <person name="Charrier B."/>
            <person name="Cladiere L."/>
            <person name="Cock J.M."/>
            <person name="Coelho S.M."/>
            <person name="Colleoni C."/>
            <person name="Czjzek M."/>
            <person name="Da Silva C."/>
            <person name="Delage L."/>
            <person name="Denoeud F."/>
            <person name="Deschamps P."/>
            <person name="Dittami S.M."/>
            <person name="Gabaldon T."/>
            <person name="Gachon C.M."/>
            <person name="Groisillier A."/>
            <person name="Herve C."/>
            <person name="Jabbari K."/>
            <person name="Katinka M."/>
            <person name="Kloareg B."/>
            <person name="Kowalczyk N."/>
            <person name="Labadie K."/>
            <person name="Leblanc C."/>
            <person name="Lopez P.J."/>
            <person name="McLachlan D.H."/>
            <person name="Meslet-Cladiere L."/>
            <person name="Moustafa A."/>
            <person name="Nehr Z."/>
            <person name="Nyvall Collen P."/>
            <person name="Panaud O."/>
            <person name="Partensky F."/>
            <person name="Poulain J."/>
            <person name="Rensing S.A."/>
            <person name="Rousvoal S."/>
            <person name="Samson G."/>
            <person name="Symeonidi A."/>
            <person name="Weissenbach J."/>
            <person name="Zambounis A."/>
            <person name="Wincker P."/>
            <person name="Boyen C."/>
        </authorList>
    </citation>
    <scope>NUCLEOTIDE SEQUENCE [LARGE SCALE GENOMIC DNA]</scope>
    <source>
        <strain evidence="4">cv. Stackhouse</strain>
    </source>
</reference>
<protein>
    <submittedName>
        <fullName evidence="3">Uncharacterized protein</fullName>
    </submittedName>
</protein>
<dbReference type="AlphaFoldDB" id="R7QJI8"/>
<dbReference type="Gramene" id="CDF37565">
    <property type="protein sequence ID" value="CDF37565"/>
    <property type="gene ID" value="CHC_T00005712001"/>
</dbReference>
<evidence type="ECO:0000256" key="1">
    <source>
        <dbReference type="ARBA" id="ARBA00009890"/>
    </source>
</evidence>
<evidence type="ECO:0000313" key="3">
    <source>
        <dbReference type="EMBL" id="CDF37565.1"/>
    </source>
</evidence>
<dbReference type="GO" id="GO:0031932">
    <property type="term" value="C:TORC2 complex"/>
    <property type="evidence" value="ECO:0007669"/>
    <property type="project" value="InterPro"/>
</dbReference>
<feature type="region of interest" description="Disordered" evidence="2">
    <location>
        <begin position="241"/>
        <end position="260"/>
    </location>
</feature>
<evidence type="ECO:0000256" key="2">
    <source>
        <dbReference type="SAM" id="MobiDB-lite"/>
    </source>
</evidence>
<keyword evidence="4" id="KW-1185">Reference proteome</keyword>
<dbReference type="SMART" id="SM00320">
    <property type="entry name" value="WD40"/>
    <property type="match status" value="4"/>
</dbReference>
<comment type="similarity">
    <text evidence="1">Belongs to the WD repeat LST8 family.</text>
</comment>
<dbReference type="RefSeq" id="XP_005717436.1">
    <property type="nucleotide sequence ID" value="XM_005717379.1"/>
</dbReference>
<proteinExistence type="inferred from homology"/>
<name>R7QJI8_CHOCR</name>
<gene>
    <name evidence="3" type="ORF">CHC_T00005712001</name>
</gene>
<dbReference type="EMBL" id="HG001850">
    <property type="protein sequence ID" value="CDF37565.1"/>
    <property type="molecule type" value="Genomic_DNA"/>
</dbReference>
<evidence type="ECO:0000313" key="4">
    <source>
        <dbReference type="Proteomes" id="UP000012073"/>
    </source>
</evidence>
<dbReference type="OrthoDB" id="400at2759"/>
<dbReference type="Pfam" id="PF00400">
    <property type="entry name" value="WD40"/>
    <property type="match status" value="1"/>
</dbReference>
<dbReference type="InterPro" id="IPR015943">
    <property type="entry name" value="WD40/YVTN_repeat-like_dom_sf"/>
</dbReference>
<sequence length="260" mass="28950">MGVLGSSPLPSGRTFQPTKFENKQGSTMVPIHDAIYYPPDDLFFTADAKGRLRVWDHATRRCCKEFIPHHSKRNLQCLELSSDYDILVLANFDGMVFVYDVKKMLAHSGIAPISFRANSTYITRVRLSPLSNLLVCTTKQGAVKVFRMQDIKASRTIPAEGADKREESVTPVWDFGSHPGWIWDAAFVGDSEDFIFTCSSNRQVMLWTLKNLGESAEYKCHDKPVVCLAVKERCAGRPVNQFGGGRNAGTHGSRVDATDA</sequence>
<dbReference type="InterPro" id="IPR037588">
    <property type="entry name" value="MLST8"/>
</dbReference>
<dbReference type="SUPFAM" id="SSF50978">
    <property type="entry name" value="WD40 repeat-like"/>
    <property type="match status" value="1"/>
</dbReference>
<dbReference type="KEGG" id="ccp:CHC_T00005712001"/>
<dbReference type="Gene3D" id="2.130.10.10">
    <property type="entry name" value="YVTN repeat-like/Quinoprotein amine dehydrogenase"/>
    <property type="match status" value="1"/>
</dbReference>
<dbReference type="PANTHER" id="PTHR19842">
    <property type="entry name" value="G BETA-LIKE PROTEIN GBL"/>
    <property type="match status" value="1"/>
</dbReference>
<dbReference type="PANTHER" id="PTHR19842:SF0">
    <property type="entry name" value="TARGET OF RAPAMYCIN COMPLEX SUBUNIT LST8"/>
    <property type="match status" value="1"/>
</dbReference>
<dbReference type="GO" id="GO:0031929">
    <property type="term" value="P:TOR signaling"/>
    <property type="evidence" value="ECO:0007669"/>
    <property type="project" value="InterPro"/>
</dbReference>
<dbReference type="PhylomeDB" id="R7QJI8"/>
<dbReference type="InterPro" id="IPR036322">
    <property type="entry name" value="WD40_repeat_dom_sf"/>
</dbReference>
<dbReference type="STRING" id="2769.R7QJI8"/>
<dbReference type="GO" id="GO:0032956">
    <property type="term" value="P:regulation of actin cytoskeleton organization"/>
    <property type="evidence" value="ECO:0007669"/>
    <property type="project" value="TreeGrafter"/>
</dbReference>
<dbReference type="GO" id="GO:0031931">
    <property type="term" value="C:TORC1 complex"/>
    <property type="evidence" value="ECO:0007669"/>
    <property type="project" value="InterPro"/>
</dbReference>
<dbReference type="Proteomes" id="UP000012073">
    <property type="component" value="Unassembled WGS sequence"/>
</dbReference>
<dbReference type="InterPro" id="IPR001680">
    <property type="entry name" value="WD40_rpt"/>
</dbReference>
<organism evidence="3 4">
    <name type="scientific">Chondrus crispus</name>
    <name type="common">Carrageen Irish moss</name>
    <name type="synonym">Polymorpha crispa</name>
    <dbReference type="NCBI Taxonomy" id="2769"/>
    <lineage>
        <taxon>Eukaryota</taxon>
        <taxon>Rhodophyta</taxon>
        <taxon>Florideophyceae</taxon>
        <taxon>Rhodymeniophycidae</taxon>
        <taxon>Gigartinales</taxon>
        <taxon>Gigartinaceae</taxon>
        <taxon>Chondrus</taxon>
    </lineage>
</organism>